<dbReference type="PANTHER" id="PTHR34071:SF2">
    <property type="entry name" value="FLAVIN-NUCLEOTIDE-BINDING PROTEIN"/>
    <property type="match status" value="1"/>
</dbReference>
<accession>A0A415QFL7</accession>
<dbReference type="Proteomes" id="UP000286038">
    <property type="component" value="Unassembled WGS sequence"/>
</dbReference>
<dbReference type="NCBIfam" id="NF000261">
    <property type="entry name" value="NimABCDEF"/>
    <property type="match status" value="1"/>
</dbReference>
<dbReference type="InterPro" id="IPR024747">
    <property type="entry name" value="Pyridox_Oxase-rel"/>
</dbReference>
<dbReference type="Proteomes" id="UP000654720">
    <property type="component" value="Chromosome"/>
</dbReference>
<dbReference type="STRING" id="1121130.GCA_000519105_02315"/>
<evidence type="ECO:0000313" key="7">
    <source>
        <dbReference type="Proteomes" id="UP000286063"/>
    </source>
</evidence>
<evidence type="ECO:0000313" key="6">
    <source>
        <dbReference type="Proteomes" id="UP000286038"/>
    </source>
</evidence>
<dbReference type="OrthoDB" id="9794935at2"/>
<sequence length="178" mass="20222">MFREMRRKRQLLPPEESVAILERMTNGTLALHGDDDYPYAVPVSYVYIDGRIYFHCAMKGHKVDAIMQNDKVSFCVVERDDIKPAEFTTYFRSVIIFGKAHILTDEAGKRAVLKLLADKYSHGEPGWEAEIDKDFNHLLIVEIDIEHMTGKESIELVREKKTTSPSGCTRIGSSISNG</sequence>
<dbReference type="Gene3D" id="2.30.110.10">
    <property type="entry name" value="Electron Transport, Fmn-binding Protein, Chain A"/>
    <property type="match status" value="1"/>
</dbReference>
<dbReference type="Pfam" id="PF12900">
    <property type="entry name" value="Pyridox_ox_2"/>
    <property type="match status" value="1"/>
</dbReference>
<organism evidence="4 6">
    <name type="scientific">Butyricimonas virosa</name>
    <dbReference type="NCBI Taxonomy" id="544645"/>
    <lineage>
        <taxon>Bacteria</taxon>
        <taxon>Pseudomonadati</taxon>
        <taxon>Bacteroidota</taxon>
        <taxon>Bacteroidia</taxon>
        <taxon>Bacteroidales</taxon>
        <taxon>Odoribacteraceae</taxon>
        <taxon>Butyricimonas</taxon>
    </lineage>
</organism>
<reference evidence="5 6" key="1">
    <citation type="submission" date="2018-08" db="EMBL/GenBank/DDBJ databases">
        <title>A genome reference for cultivated species of the human gut microbiota.</title>
        <authorList>
            <person name="Zou Y."/>
            <person name="Xue W."/>
            <person name="Luo G."/>
        </authorList>
    </citation>
    <scope>NUCLEOTIDE SEQUENCE [LARGE SCALE GENOMIC DNA]</scope>
    <source>
        <strain evidence="2 5">AF14-49</strain>
        <strain evidence="4 6">AF34-33</strain>
        <strain evidence="3 7">OF02-7</strain>
    </source>
</reference>
<dbReference type="Proteomes" id="UP000286063">
    <property type="component" value="Unassembled WGS sequence"/>
</dbReference>
<evidence type="ECO:0000313" key="3">
    <source>
        <dbReference type="EMBL" id="RGY12589.1"/>
    </source>
</evidence>
<dbReference type="AlphaFoldDB" id="A0A415QFL7"/>
<dbReference type="InterPro" id="IPR012349">
    <property type="entry name" value="Split_barrel_FMN-bd"/>
</dbReference>
<dbReference type="PANTHER" id="PTHR34071">
    <property type="entry name" value="5-NITROIMIDAZOLE ANTIBIOTICS RESISTANCE PROTEIN, NIMA-FAMILY-RELATED PROTEIN-RELATED"/>
    <property type="match status" value="1"/>
</dbReference>
<proteinExistence type="predicted"/>
<evidence type="ECO:0000313" key="5">
    <source>
        <dbReference type="Proteomes" id="UP000283589"/>
    </source>
</evidence>
<keyword evidence="8" id="KW-1185">Reference proteome</keyword>
<evidence type="ECO:0000313" key="1">
    <source>
        <dbReference type="EMBL" id="QRO49007.1"/>
    </source>
</evidence>
<dbReference type="EMBL" id="QRPV01000018">
    <property type="protein sequence ID" value="RHM41680.1"/>
    <property type="molecule type" value="Genomic_DNA"/>
</dbReference>
<dbReference type="GeneID" id="93098346"/>
<dbReference type="EMBL" id="QSCR01000042">
    <property type="protein sequence ID" value="RGY12589.1"/>
    <property type="molecule type" value="Genomic_DNA"/>
</dbReference>
<reference evidence="1 8" key="2">
    <citation type="submission" date="2021-02" db="EMBL/GenBank/DDBJ databases">
        <title>FDA dAtabase for Regulatory Grade micrObial Sequences (FDA-ARGOS): Supporting development and validation of Infectious Disease Dx tests.</title>
        <authorList>
            <person name="Carlson P."/>
            <person name="Fischbach M."/>
            <person name="Hastie J."/>
            <person name="Bilen M."/>
            <person name="Cheng A."/>
            <person name="Tallon L."/>
            <person name="Sadzewicz L."/>
            <person name="Zhao X."/>
            <person name="Boylan J."/>
            <person name="Ott S."/>
            <person name="Bowen H."/>
            <person name="Vavikolanu K."/>
            <person name="Mehta A."/>
            <person name="Aluvathingal J."/>
            <person name="Nadendla S."/>
            <person name="Yan Y."/>
            <person name="Sichtig H."/>
        </authorList>
    </citation>
    <scope>NUCLEOTIDE SEQUENCE [LARGE SCALE GENOMIC DNA]</scope>
    <source>
        <strain evidence="1 8">FDAARGOS_1229</strain>
    </source>
</reference>
<evidence type="ECO:0000313" key="8">
    <source>
        <dbReference type="Proteomes" id="UP000654720"/>
    </source>
</evidence>
<dbReference type="EMBL" id="CP069450">
    <property type="protein sequence ID" value="QRO49007.1"/>
    <property type="molecule type" value="Genomic_DNA"/>
</dbReference>
<evidence type="ECO:0000313" key="2">
    <source>
        <dbReference type="EMBL" id="RGV36714.1"/>
    </source>
</evidence>
<dbReference type="SUPFAM" id="SSF50475">
    <property type="entry name" value="FMN-binding split barrel"/>
    <property type="match status" value="1"/>
</dbReference>
<evidence type="ECO:0000313" key="4">
    <source>
        <dbReference type="EMBL" id="RHM41680.1"/>
    </source>
</evidence>
<dbReference type="Proteomes" id="UP000283589">
    <property type="component" value="Unassembled WGS sequence"/>
</dbReference>
<protein>
    <submittedName>
        <fullName evidence="4">NimABCDEF family nitroimidazole resistance protein</fullName>
    </submittedName>
</protein>
<dbReference type="RefSeq" id="WP_051465815.1">
    <property type="nucleotide sequence ID" value="NZ_CABJDM010000018.1"/>
</dbReference>
<name>A0A415QFL7_9BACT</name>
<dbReference type="EMBL" id="QRZA01000001">
    <property type="protein sequence ID" value="RGV36714.1"/>
    <property type="molecule type" value="Genomic_DNA"/>
</dbReference>
<gene>
    <name evidence="4" type="primary">nimABCDEF</name>
    <name evidence="2" type="ORF">DWW18_00510</name>
    <name evidence="4" type="ORF">DWZ68_13005</name>
    <name evidence="3" type="ORF">DXA50_17660</name>
    <name evidence="1" type="ORF">I6J59_13875</name>
</gene>